<feature type="domain" description="Phosphate acetyl/butaryl transferase" evidence="3">
    <location>
        <begin position="239"/>
        <end position="444"/>
    </location>
</feature>
<dbReference type="EMBL" id="PRDS01000002">
    <property type="protein sequence ID" value="PPB81780.1"/>
    <property type="molecule type" value="Genomic_DNA"/>
</dbReference>
<evidence type="ECO:0000313" key="6">
    <source>
        <dbReference type="Proteomes" id="UP000239736"/>
    </source>
</evidence>
<gene>
    <name evidence="5" type="ORF">LV82_00997</name>
</gene>
<dbReference type="PANTHER" id="PTHR43356">
    <property type="entry name" value="PHOSPHATE ACETYLTRANSFERASE"/>
    <property type="match status" value="1"/>
</dbReference>
<dbReference type="Gene3D" id="3.40.718.10">
    <property type="entry name" value="Isopropylmalate Dehydrogenase"/>
    <property type="match status" value="1"/>
</dbReference>
<reference evidence="5 6" key="1">
    <citation type="submission" date="2018-01" db="EMBL/GenBank/DDBJ databases">
        <title>Genomic Encyclopedia of Archaeal and Bacterial Type Strains, Phase II (KMG-II): from individual species to whole genera.</title>
        <authorList>
            <person name="Goeker M."/>
        </authorList>
    </citation>
    <scope>NUCLEOTIDE SEQUENCE [LARGE SCALE GENOMIC DNA]</scope>
    <source>
        <strain evidence="5 6">DSM 12048</strain>
    </source>
</reference>
<protein>
    <submittedName>
        <fullName evidence="5">Phosphate acetyltransferase/phosphate butyryltransferase</fullName>
    </submittedName>
</protein>
<comment type="caution">
    <text evidence="5">The sequence shown here is derived from an EMBL/GenBank/DDBJ whole genome shotgun (WGS) entry which is preliminary data.</text>
</comment>
<dbReference type="InterPro" id="IPR002505">
    <property type="entry name" value="PTA_PTB"/>
</dbReference>
<dbReference type="AlphaFoldDB" id="A0A2S5JK00"/>
<evidence type="ECO:0000313" key="5">
    <source>
        <dbReference type="EMBL" id="PPB81780.1"/>
    </source>
</evidence>
<keyword evidence="6" id="KW-1185">Reference proteome</keyword>
<dbReference type="SUPFAM" id="SSF54637">
    <property type="entry name" value="Thioesterase/thiol ester dehydrase-isomerase"/>
    <property type="match status" value="1"/>
</dbReference>
<dbReference type="PANTHER" id="PTHR43356:SF2">
    <property type="entry name" value="PHOSPHATE ACETYLTRANSFERASE"/>
    <property type="match status" value="1"/>
</dbReference>
<dbReference type="Gene3D" id="3.10.129.10">
    <property type="entry name" value="Hotdog Thioesterase"/>
    <property type="match status" value="1"/>
</dbReference>
<dbReference type="SUPFAM" id="SSF53659">
    <property type="entry name" value="Isocitrate/Isopropylmalate dehydrogenase-like"/>
    <property type="match status" value="1"/>
</dbReference>
<dbReference type="NCBIfam" id="NF008852">
    <property type="entry name" value="PRK11890.1"/>
    <property type="match status" value="1"/>
</dbReference>
<dbReference type="InterPro" id="IPR002539">
    <property type="entry name" value="MaoC-like_dom"/>
</dbReference>
<dbReference type="OrthoDB" id="9800237at2"/>
<evidence type="ECO:0000259" key="3">
    <source>
        <dbReference type="Pfam" id="PF01515"/>
    </source>
</evidence>
<dbReference type="RefSeq" id="WP_104069590.1">
    <property type="nucleotide sequence ID" value="NZ_PRDS01000002.1"/>
</dbReference>
<dbReference type="Proteomes" id="UP000239736">
    <property type="component" value="Unassembled WGS sequence"/>
</dbReference>
<name>A0A2S5JK00_9RHOB</name>
<evidence type="ECO:0000259" key="4">
    <source>
        <dbReference type="Pfam" id="PF01575"/>
    </source>
</evidence>
<evidence type="ECO:0000256" key="2">
    <source>
        <dbReference type="ARBA" id="ARBA00023315"/>
    </source>
</evidence>
<dbReference type="NCBIfam" id="NF006045">
    <property type="entry name" value="PRK08190.1"/>
    <property type="match status" value="1"/>
</dbReference>
<keyword evidence="1 5" id="KW-0808">Transferase</keyword>
<organism evidence="5 6">
    <name type="scientific">Albidovulum inexpectatum</name>
    <dbReference type="NCBI Taxonomy" id="196587"/>
    <lineage>
        <taxon>Bacteria</taxon>
        <taxon>Pseudomonadati</taxon>
        <taxon>Pseudomonadota</taxon>
        <taxon>Alphaproteobacteria</taxon>
        <taxon>Rhodobacterales</taxon>
        <taxon>Paracoccaceae</taxon>
        <taxon>Albidovulum</taxon>
    </lineage>
</organism>
<evidence type="ECO:0000256" key="1">
    <source>
        <dbReference type="ARBA" id="ARBA00022679"/>
    </source>
</evidence>
<dbReference type="GO" id="GO:0016746">
    <property type="term" value="F:acyltransferase activity"/>
    <property type="evidence" value="ECO:0007669"/>
    <property type="project" value="UniProtKB-KW"/>
</dbReference>
<sequence>MQFIENRTFDELAIGDSARLTRRLSNADLDLFVQLTGEANPAHIDHDYAKSSLFQGMIAHGMWGGVLVASVVATELPGPGTRLVGQRLRYLRPIGPGDRLEVEVEVIDKQAADRRVTLRCVGRLDSGETAIEGEIEVLAPEAKIRRPRAMPVNGELHAPAAHFHQMIAATHDLAPIRMAVVHPCDALSLGGAIEAASQGMIQPVLVGPRARIETAAEQAGLSLDGVEIVDAPHSHAAAETAVSLARAGKVQALMKGKLHTDELMSAAVARDTGLRTERRMSHIFALDVPHYPRLLFVTDAAINIQPDLDTKRDIVQNAIDLAHALRIVEPRVALLSAVETVYTRLPATIEAAALCKMVDRGQITGGVLDGPLAFDNAVSERAARAKGIVSPVAGRADILVVPDLEAGNMVAKQLVYLAGAESAGIVMGARVPIVLTSRADGVLSRLASCAMAQLVVAHAVQLPGSV</sequence>
<feature type="domain" description="MaoC-like" evidence="4">
    <location>
        <begin position="19"/>
        <end position="115"/>
    </location>
</feature>
<dbReference type="Pfam" id="PF01515">
    <property type="entry name" value="PTA_PTB"/>
    <property type="match status" value="1"/>
</dbReference>
<dbReference type="InterPro" id="IPR029069">
    <property type="entry name" value="HotDog_dom_sf"/>
</dbReference>
<dbReference type="Pfam" id="PF01575">
    <property type="entry name" value="MaoC_dehydratas"/>
    <property type="match status" value="1"/>
</dbReference>
<keyword evidence="2" id="KW-0012">Acyltransferase</keyword>
<dbReference type="InterPro" id="IPR050500">
    <property type="entry name" value="Phos_Acetyltrans/Butyryltrans"/>
</dbReference>
<dbReference type="CDD" id="cd03449">
    <property type="entry name" value="R_hydratase"/>
    <property type="match status" value="1"/>
</dbReference>
<accession>A0A2S5JK00</accession>
<proteinExistence type="predicted"/>